<dbReference type="EMBL" id="JAENGY010001820">
    <property type="protein sequence ID" value="KAG6946744.1"/>
    <property type="molecule type" value="Genomic_DNA"/>
</dbReference>
<keyword evidence="3" id="KW-1185">Reference proteome</keyword>
<sequence length="115" mass="12999">MTLCKLGLQCSLVLFLFRRRVLSKNQTIPTLCLCGLSWVCWKMAQTCVYEVLSPYHSPANTAPSAARTKATFHDEMAASFLNALFVARYTTVCITNLIYGRAYQVRLLRSGFQHT</sequence>
<evidence type="ECO:0000313" key="2">
    <source>
        <dbReference type="EMBL" id="KAG6946744.1"/>
    </source>
</evidence>
<evidence type="ECO:0000313" key="3">
    <source>
        <dbReference type="Proteomes" id="UP000709295"/>
    </source>
</evidence>
<comment type="caution">
    <text evidence="2">The sequence shown here is derived from an EMBL/GenBank/DDBJ whole genome shotgun (WGS) entry which is preliminary data.</text>
</comment>
<reference evidence="2" key="1">
    <citation type="submission" date="2021-01" db="EMBL/GenBank/DDBJ databases">
        <title>Phytophthora aleatoria, a newly-described species from Pinus radiata is distinct from Phytophthora cactorum isolates based on comparative genomics.</title>
        <authorList>
            <person name="Mcdougal R."/>
            <person name="Panda P."/>
            <person name="Williams N."/>
            <person name="Studholme D.J."/>
        </authorList>
    </citation>
    <scope>NUCLEOTIDE SEQUENCE</scope>
    <source>
        <strain evidence="2">NZFS 4037</strain>
    </source>
</reference>
<organism evidence="2 3">
    <name type="scientific">Phytophthora aleatoria</name>
    <dbReference type="NCBI Taxonomy" id="2496075"/>
    <lineage>
        <taxon>Eukaryota</taxon>
        <taxon>Sar</taxon>
        <taxon>Stramenopiles</taxon>
        <taxon>Oomycota</taxon>
        <taxon>Peronosporomycetes</taxon>
        <taxon>Peronosporales</taxon>
        <taxon>Peronosporaceae</taxon>
        <taxon>Phytophthora</taxon>
    </lineage>
</organism>
<feature type="chain" id="PRO_5035165624" description="Secreted protein" evidence="1">
    <location>
        <begin position="24"/>
        <end position="115"/>
    </location>
</feature>
<proteinExistence type="predicted"/>
<feature type="signal peptide" evidence="1">
    <location>
        <begin position="1"/>
        <end position="23"/>
    </location>
</feature>
<protein>
    <recommendedName>
        <fullName evidence="4">Secreted protein</fullName>
    </recommendedName>
</protein>
<keyword evidence="1" id="KW-0732">Signal</keyword>
<dbReference type="AlphaFoldDB" id="A0A8J5LZB0"/>
<gene>
    <name evidence="2" type="ORF">JG688_00015870</name>
</gene>
<evidence type="ECO:0008006" key="4">
    <source>
        <dbReference type="Google" id="ProtNLM"/>
    </source>
</evidence>
<dbReference type="Proteomes" id="UP000709295">
    <property type="component" value="Unassembled WGS sequence"/>
</dbReference>
<evidence type="ECO:0000256" key="1">
    <source>
        <dbReference type="SAM" id="SignalP"/>
    </source>
</evidence>
<accession>A0A8J5LZB0</accession>
<name>A0A8J5LZB0_9STRA</name>